<dbReference type="Gene3D" id="3.30.70.360">
    <property type="match status" value="1"/>
</dbReference>
<keyword evidence="1" id="KW-0479">Metal-binding</keyword>
<protein>
    <submittedName>
        <fullName evidence="4">M20/M25/M40 family metallo-hydrolase</fullName>
    </submittedName>
</protein>
<proteinExistence type="predicted"/>
<evidence type="ECO:0000313" key="5">
    <source>
        <dbReference type="Proteomes" id="UP001056035"/>
    </source>
</evidence>
<dbReference type="Gene3D" id="3.40.630.10">
    <property type="entry name" value="Zn peptidases"/>
    <property type="match status" value="1"/>
</dbReference>
<name>A0ABY5DZR7_9ACTN</name>
<keyword evidence="2" id="KW-0378">Hydrolase</keyword>
<keyword evidence="5" id="KW-1185">Reference proteome</keyword>
<feature type="domain" description="Peptidase M20 dimerisation" evidence="3">
    <location>
        <begin position="185"/>
        <end position="279"/>
    </location>
</feature>
<dbReference type="SUPFAM" id="SSF55031">
    <property type="entry name" value="Bacterial exopeptidase dimerisation domain"/>
    <property type="match status" value="1"/>
</dbReference>
<dbReference type="InterPro" id="IPR011650">
    <property type="entry name" value="Peptidase_M20_dimer"/>
</dbReference>
<dbReference type="EMBL" id="CP098502">
    <property type="protein sequence ID" value="UTI66392.1"/>
    <property type="molecule type" value="Genomic_DNA"/>
</dbReference>
<dbReference type="Proteomes" id="UP001056035">
    <property type="component" value="Chromosome"/>
</dbReference>
<dbReference type="Pfam" id="PF07687">
    <property type="entry name" value="M20_dimer"/>
    <property type="match status" value="1"/>
</dbReference>
<dbReference type="RefSeq" id="WP_254573063.1">
    <property type="nucleotide sequence ID" value="NZ_CP098502.1"/>
</dbReference>
<dbReference type="Pfam" id="PF01546">
    <property type="entry name" value="Peptidase_M20"/>
    <property type="match status" value="1"/>
</dbReference>
<dbReference type="PANTHER" id="PTHR43808:SF9">
    <property type="entry name" value="BLL0789 PROTEIN"/>
    <property type="match status" value="1"/>
</dbReference>
<evidence type="ECO:0000256" key="2">
    <source>
        <dbReference type="ARBA" id="ARBA00022801"/>
    </source>
</evidence>
<accession>A0ABY5DZR7</accession>
<dbReference type="PANTHER" id="PTHR43808">
    <property type="entry name" value="ACETYLORNITHINE DEACETYLASE"/>
    <property type="match status" value="1"/>
</dbReference>
<evidence type="ECO:0000259" key="3">
    <source>
        <dbReference type="Pfam" id="PF07687"/>
    </source>
</evidence>
<sequence>MSDWLTLTAARIAATATDDLRALVDVSSPSGDAAAAEAVIALAIERLPPGASIERVPCSSAGHADDLIARVRGTGAARIVLVGHVDTVVAHEHHAPLIADPAVPGRVVGSGSIDMKGGDVLALGVLRALAGRPQDFAEAALLLVTDEEWRLGGFAHTARFAGFDACLCFEAGELDAEGHDAVIVKRKAAGTVRVVATGRSAHSGANPDGGANALLALAAAAQAVAACHDPQGADHLTAVPTVMSAGGAFNVVPAAGELICDVRADRLGAIDRVLAAIPAEVGGATLVAENQRAWPGMDHRASMAPVLADAARRLGAPIVAGERGGASDASHFGDVVPFCVDGLGPLGGLAHAPGEYVVEGSLERRAKVALAVLEAILAAASVDA</sequence>
<dbReference type="InterPro" id="IPR002933">
    <property type="entry name" value="Peptidase_M20"/>
</dbReference>
<dbReference type="SUPFAM" id="SSF53187">
    <property type="entry name" value="Zn-dependent exopeptidases"/>
    <property type="match status" value="1"/>
</dbReference>
<reference evidence="4 5" key="1">
    <citation type="submission" date="2022-06" db="EMBL/GenBank/DDBJ databases">
        <title>Paraconexibacter antarcticus.</title>
        <authorList>
            <person name="Kim C.S."/>
        </authorList>
    </citation>
    <scope>NUCLEOTIDE SEQUENCE [LARGE SCALE GENOMIC DNA]</scope>
    <source>
        <strain evidence="4 5">02-257</strain>
    </source>
</reference>
<evidence type="ECO:0000313" key="4">
    <source>
        <dbReference type="EMBL" id="UTI66392.1"/>
    </source>
</evidence>
<dbReference type="InterPro" id="IPR036264">
    <property type="entry name" value="Bact_exopeptidase_dim_dom"/>
</dbReference>
<evidence type="ECO:0000256" key="1">
    <source>
        <dbReference type="ARBA" id="ARBA00022723"/>
    </source>
</evidence>
<dbReference type="InterPro" id="IPR050072">
    <property type="entry name" value="Peptidase_M20A"/>
</dbReference>
<gene>
    <name evidence="4" type="ORF">NBH00_09320</name>
</gene>
<organism evidence="4 5">
    <name type="scientific">Paraconexibacter antarcticus</name>
    <dbReference type="NCBI Taxonomy" id="2949664"/>
    <lineage>
        <taxon>Bacteria</taxon>
        <taxon>Bacillati</taxon>
        <taxon>Actinomycetota</taxon>
        <taxon>Thermoleophilia</taxon>
        <taxon>Solirubrobacterales</taxon>
        <taxon>Paraconexibacteraceae</taxon>
        <taxon>Paraconexibacter</taxon>
    </lineage>
</organism>